<evidence type="ECO:0000259" key="8">
    <source>
        <dbReference type="PROSITE" id="PS50113"/>
    </source>
</evidence>
<feature type="transmembrane region" description="Helical" evidence="6">
    <location>
        <begin position="191"/>
        <end position="209"/>
    </location>
</feature>
<reference evidence="10" key="1">
    <citation type="submission" date="2017-03" db="EMBL/GenBank/DDBJ databases">
        <authorList>
            <consortium name="AG Boll"/>
        </authorList>
    </citation>
    <scope>NUCLEOTIDE SEQUENCE [LARGE SCALE GENOMIC DNA]</scope>
    <source>
        <strain evidence="10">Chol</strain>
    </source>
</reference>
<evidence type="ECO:0000256" key="6">
    <source>
        <dbReference type="SAM" id="Phobius"/>
    </source>
</evidence>
<dbReference type="NCBIfam" id="TIGR00229">
    <property type="entry name" value="sensory_box"/>
    <property type="match status" value="1"/>
</dbReference>
<sequence length="604" mass="66298">MAFQNSNSLPHFDQPPLRLLGVTVVIFALVSLLLHSPVHGTHINLGGRGFGFAFALLLFAGPRLWPGVVAGTAAACLLAGQGILLALATGLGNGLATALVIDMLKKHDFDRSLSRLKDYRMLLMYGAFIAPGISAACGTLLPLLSGAAAPGNPLNAYVEWWLGDSMGLLNAAPALLIWFGNTRKLPRRQYMSEFAGLLLIASLIAAVIFSERASYGLLVDTIPSLMLMALIVWAAISFGRHATSLLIVVFFSLVLVSIRHNVGMFADEQHYATLLSLWWFIALFSMVGMTLAIVLHQLRQTQTELHLAAQVFANSHEGIVIVNTQNRIVSVNAAFTTITGYAAAEAIGKTPELLRSGKHDADMYDKMANQLNEIGHWDGETWNRRKDGSIFPVQVSVSTVRDSHGDIENYISIFSDITERKASEERTRHLAQYDFLTDLPNRALLLDRLAHELASARRYNTRFAVMFIDLDHFKPVNDTHGHDVGDSLLCEVARRLKENVRDSDTVSRQGGDEFIILAPNLADTEQVALFAQKLLLILAEPYRIAGHELRITPSIGIAIYPHDGEDIDSLIKNADTAMYRAKSSGRNNLQCYGHCQPAPGCDEH</sequence>
<dbReference type="InterPro" id="IPR007895">
    <property type="entry name" value="MASE1"/>
</dbReference>
<dbReference type="PROSITE" id="PS50887">
    <property type="entry name" value="GGDEF"/>
    <property type="match status" value="1"/>
</dbReference>
<dbReference type="PANTHER" id="PTHR46663:SF3">
    <property type="entry name" value="SLL0267 PROTEIN"/>
    <property type="match status" value="1"/>
</dbReference>
<proteinExistence type="predicted"/>
<feature type="transmembrane region" description="Helical" evidence="6">
    <location>
        <begin position="160"/>
        <end position="179"/>
    </location>
</feature>
<dbReference type="EMBL" id="LT837803">
    <property type="protein sequence ID" value="SMB28361.1"/>
    <property type="molecule type" value="Genomic_DNA"/>
</dbReference>
<dbReference type="AlphaFoldDB" id="A0A7Z7HSQ5"/>
<keyword evidence="3 6" id="KW-0812">Transmembrane</keyword>
<feature type="domain" description="PAS" evidence="7">
    <location>
        <begin position="304"/>
        <end position="350"/>
    </location>
</feature>
<keyword evidence="4 6" id="KW-1133">Transmembrane helix</keyword>
<name>A0A7Z7HSQ5_9PROT</name>
<dbReference type="Pfam" id="PF00990">
    <property type="entry name" value="GGDEF"/>
    <property type="match status" value="1"/>
</dbReference>
<dbReference type="CDD" id="cd01949">
    <property type="entry name" value="GGDEF"/>
    <property type="match status" value="1"/>
</dbReference>
<dbReference type="FunFam" id="3.30.70.270:FF:000001">
    <property type="entry name" value="Diguanylate cyclase domain protein"/>
    <property type="match status" value="1"/>
</dbReference>
<dbReference type="SUPFAM" id="SSF55785">
    <property type="entry name" value="PYP-like sensor domain (PAS domain)"/>
    <property type="match status" value="1"/>
</dbReference>
<dbReference type="InterPro" id="IPR001610">
    <property type="entry name" value="PAC"/>
</dbReference>
<dbReference type="GO" id="GO:0003824">
    <property type="term" value="F:catalytic activity"/>
    <property type="evidence" value="ECO:0007669"/>
    <property type="project" value="UniProtKB-ARBA"/>
</dbReference>
<dbReference type="InterPro" id="IPR035965">
    <property type="entry name" value="PAS-like_dom_sf"/>
</dbReference>
<dbReference type="Proteomes" id="UP000242886">
    <property type="component" value="Chromosome SDENCHOL"/>
</dbReference>
<dbReference type="InterPro" id="IPR043128">
    <property type="entry name" value="Rev_trsase/Diguanyl_cyclase"/>
</dbReference>
<keyword evidence="2" id="KW-1003">Cell membrane</keyword>
<protein>
    <submittedName>
        <fullName evidence="10">Diguanylate cyclase with PAS/PAC sensor</fullName>
    </submittedName>
</protein>
<dbReference type="CDD" id="cd00130">
    <property type="entry name" value="PAS"/>
    <property type="match status" value="1"/>
</dbReference>
<evidence type="ECO:0000259" key="9">
    <source>
        <dbReference type="PROSITE" id="PS50887"/>
    </source>
</evidence>
<dbReference type="InterPro" id="IPR029787">
    <property type="entry name" value="Nucleotide_cyclase"/>
</dbReference>
<dbReference type="Gene3D" id="3.30.70.270">
    <property type="match status" value="1"/>
</dbReference>
<accession>A0A7Z7HSQ5</accession>
<evidence type="ECO:0000256" key="2">
    <source>
        <dbReference type="ARBA" id="ARBA00022475"/>
    </source>
</evidence>
<dbReference type="InterPro" id="IPR000014">
    <property type="entry name" value="PAS"/>
</dbReference>
<evidence type="ECO:0000256" key="4">
    <source>
        <dbReference type="ARBA" id="ARBA00022989"/>
    </source>
</evidence>
<feature type="transmembrane region" description="Helical" evidence="6">
    <location>
        <begin position="77"/>
        <end position="101"/>
    </location>
</feature>
<evidence type="ECO:0000256" key="1">
    <source>
        <dbReference type="ARBA" id="ARBA00004651"/>
    </source>
</evidence>
<keyword evidence="5 6" id="KW-0472">Membrane</keyword>
<dbReference type="GO" id="GO:0005886">
    <property type="term" value="C:plasma membrane"/>
    <property type="evidence" value="ECO:0007669"/>
    <property type="project" value="UniProtKB-SubCell"/>
</dbReference>
<dbReference type="SMART" id="SM00267">
    <property type="entry name" value="GGDEF"/>
    <property type="match status" value="1"/>
</dbReference>
<organism evidence="10 11">
    <name type="scientific">Sterolibacterium denitrificans</name>
    <dbReference type="NCBI Taxonomy" id="157592"/>
    <lineage>
        <taxon>Bacteria</taxon>
        <taxon>Pseudomonadati</taxon>
        <taxon>Pseudomonadota</taxon>
        <taxon>Betaproteobacteria</taxon>
        <taxon>Nitrosomonadales</taxon>
        <taxon>Sterolibacteriaceae</taxon>
        <taxon>Sterolibacterium</taxon>
    </lineage>
</organism>
<evidence type="ECO:0000256" key="5">
    <source>
        <dbReference type="ARBA" id="ARBA00023136"/>
    </source>
</evidence>
<feature type="transmembrane region" description="Helical" evidence="6">
    <location>
        <begin position="122"/>
        <end position="148"/>
    </location>
</feature>
<dbReference type="SMART" id="SM00091">
    <property type="entry name" value="PAS"/>
    <property type="match status" value="1"/>
</dbReference>
<dbReference type="InterPro" id="IPR052163">
    <property type="entry name" value="DGC-Regulatory_Protein"/>
</dbReference>
<dbReference type="InterPro" id="IPR000700">
    <property type="entry name" value="PAS-assoc_C"/>
</dbReference>
<dbReference type="PANTHER" id="PTHR46663">
    <property type="entry name" value="DIGUANYLATE CYCLASE DGCT-RELATED"/>
    <property type="match status" value="1"/>
</dbReference>
<feature type="domain" description="GGDEF" evidence="9">
    <location>
        <begin position="461"/>
        <end position="594"/>
    </location>
</feature>
<evidence type="ECO:0000256" key="3">
    <source>
        <dbReference type="ARBA" id="ARBA00022692"/>
    </source>
</evidence>
<feature type="transmembrane region" description="Helical" evidence="6">
    <location>
        <begin position="274"/>
        <end position="295"/>
    </location>
</feature>
<dbReference type="Gene3D" id="3.30.450.20">
    <property type="entry name" value="PAS domain"/>
    <property type="match status" value="1"/>
</dbReference>
<evidence type="ECO:0000259" key="7">
    <source>
        <dbReference type="PROSITE" id="PS50112"/>
    </source>
</evidence>
<comment type="subcellular location">
    <subcellularLocation>
        <location evidence="1">Cell membrane</location>
        <topology evidence="1">Multi-pass membrane protein</topology>
    </subcellularLocation>
</comment>
<dbReference type="InterPro" id="IPR000160">
    <property type="entry name" value="GGDEF_dom"/>
</dbReference>
<dbReference type="PROSITE" id="PS50113">
    <property type="entry name" value="PAC"/>
    <property type="match status" value="1"/>
</dbReference>
<dbReference type="SMART" id="SM00086">
    <property type="entry name" value="PAC"/>
    <property type="match status" value="1"/>
</dbReference>
<keyword evidence="11" id="KW-1185">Reference proteome</keyword>
<dbReference type="PROSITE" id="PS50112">
    <property type="entry name" value="PAS"/>
    <property type="match status" value="1"/>
</dbReference>
<evidence type="ECO:0000313" key="10">
    <source>
        <dbReference type="EMBL" id="SMB28361.1"/>
    </source>
</evidence>
<dbReference type="Pfam" id="PF13426">
    <property type="entry name" value="PAS_9"/>
    <property type="match status" value="1"/>
</dbReference>
<dbReference type="SUPFAM" id="SSF55073">
    <property type="entry name" value="Nucleotide cyclase"/>
    <property type="match status" value="1"/>
</dbReference>
<gene>
    <name evidence="10" type="ORF">SDENCHOL_20621</name>
</gene>
<feature type="transmembrane region" description="Helical" evidence="6">
    <location>
        <begin position="46"/>
        <end position="65"/>
    </location>
</feature>
<evidence type="ECO:0000313" key="11">
    <source>
        <dbReference type="Proteomes" id="UP000242886"/>
    </source>
</evidence>
<feature type="domain" description="PAC" evidence="8">
    <location>
        <begin position="377"/>
        <end position="429"/>
    </location>
</feature>
<dbReference type="Pfam" id="PF05231">
    <property type="entry name" value="MASE1"/>
    <property type="match status" value="1"/>
</dbReference>
<feature type="transmembrane region" description="Helical" evidence="6">
    <location>
        <begin position="16"/>
        <end position="34"/>
    </location>
</feature>
<dbReference type="NCBIfam" id="TIGR00254">
    <property type="entry name" value="GGDEF"/>
    <property type="match status" value="1"/>
</dbReference>